<evidence type="ECO:0000256" key="4">
    <source>
        <dbReference type="ARBA" id="ARBA00022777"/>
    </source>
</evidence>
<proteinExistence type="predicted"/>
<keyword evidence="3" id="KW-0547">Nucleotide-binding</keyword>
<dbReference type="Gene3D" id="3.30.200.20">
    <property type="entry name" value="Phosphorylase Kinase, domain 1"/>
    <property type="match status" value="1"/>
</dbReference>
<keyword evidence="9" id="KW-1185">Reference proteome</keyword>
<dbReference type="PANTHER" id="PTHR27002">
    <property type="entry name" value="RECEPTOR-LIKE SERINE/THREONINE-PROTEIN KINASE SD1-8"/>
    <property type="match status" value="1"/>
</dbReference>
<dbReference type="GO" id="GO:0007165">
    <property type="term" value="P:signal transduction"/>
    <property type="evidence" value="ECO:0000318"/>
    <property type="project" value="GO_Central"/>
</dbReference>
<dbReference type="GO" id="GO:0006955">
    <property type="term" value="P:immune response"/>
    <property type="evidence" value="ECO:0000318"/>
    <property type="project" value="GO_Central"/>
</dbReference>
<keyword evidence="5" id="KW-0067">ATP-binding</keyword>
<accession>A0A058ZVZ8</accession>
<keyword evidence="1" id="KW-0723">Serine/threonine-protein kinase</keyword>
<keyword evidence="2" id="KW-0808">Transferase</keyword>
<dbReference type="PANTHER" id="PTHR27002:SF1038">
    <property type="entry name" value="G-TYPE LECTIN S-RECEPTOR-LIKE SERINE_THREONINE-PROTEIN KINASE CES101"/>
    <property type="match status" value="1"/>
</dbReference>
<evidence type="ECO:0000256" key="5">
    <source>
        <dbReference type="ARBA" id="ARBA00022840"/>
    </source>
</evidence>
<dbReference type="Pfam" id="PF07714">
    <property type="entry name" value="PK_Tyr_Ser-Thr"/>
    <property type="match status" value="1"/>
</dbReference>
<dbReference type="Pfam" id="PF00069">
    <property type="entry name" value="Pkinase"/>
    <property type="match status" value="1"/>
</dbReference>
<dbReference type="GO" id="GO:0005524">
    <property type="term" value="F:ATP binding"/>
    <property type="evidence" value="ECO:0007669"/>
    <property type="project" value="UniProtKB-KW"/>
</dbReference>
<dbReference type="PROSITE" id="PS50011">
    <property type="entry name" value="PROTEIN_KINASE_DOM"/>
    <property type="match status" value="1"/>
</dbReference>
<dbReference type="EMBL" id="KK198875">
    <property type="protein sequence ID" value="KCW45235.1"/>
    <property type="molecule type" value="Genomic_DNA"/>
</dbReference>
<reference evidence="7" key="2">
    <citation type="journal article" date="2014" name="Nature">
        <title>The genome of Eucalyptus grandis.</title>
        <authorList>
            <person name="Myburg A.A."/>
            <person name="Grattapaglia D."/>
            <person name="Tuskan G.A."/>
            <person name="Hellsten U."/>
            <person name="Hayes R.D."/>
            <person name="Grimwood J."/>
            <person name="Jenkins J."/>
            <person name="Lindquist E."/>
            <person name="Tice H."/>
            <person name="Bauer D."/>
            <person name="Goodstein D.M."/>
            <person name="Dubchak I."/>
            <person name="Poliakov A."/>
            <person name="Mizrachi E."/>
            <person name="Kullan A.R."/>
            <person name="Hussey S.G."/>
            <person name="Pinard D."/>
            <person name="van der Merwe K."/>
            <person name="Singh P."/>
            <person name="van Jaarsveld I."/>
            <person name="Silva-Junior O.B."/>
            <person name="Togawa R.C."/>
            <person name="Pappas M.R."/>
            <person name="Faria D.A."/>
            <person name="Sansaloni C.P."/>
            <person name="Petroli C.D."/>
            <person name="Yang X."/>
            <person name="Ranjan P."/>
            <person name="Tschaplinski T.J."/>
            <person name="Ye C.Y."/>
            <person name="Li T."/>
            <person name="Sterck L."/>
            <person name="Vanneste K."/>
            <person name="Murat F."/>
            <person name="Soler M."/>
            <person name="Clemente H.S."/>
            <person name="Saidi N."/>
            <person name="Cassan-Wang H."/>
            <person name="Dunand C."/>
            <person name="Hefer C.A."/>
            <person name="Bornberg-Bauer E."/>
            <person name="Kersting A.R."/>
            <person name="Vining K."/>
            <person name="Amarasinghe V."/>
            <person name="Ranik M."/>
            <person name="Naithani S."/>
            <person name="Elser J."/>
            <person name="Boyd A.E."/>
            <person name="Liston A."/>
            <person name="Spatafora J.W."/>
            <person name="Dharmwardhana P."/>
            <person name="Raja R."/>
            <person name="Sullivan C."/>
            <person name="Romanel E."/>
            <person name="Alves-Ferreira M."/>
            <person name="Kulheim C."/>
            <person name="Foley W."/>
            <person name="Carocha V."/>
            <person name="Paiva J."/>
            <person name="Kudrna D."/>
            <person name="Brommonschenkel S.H."/>
            <person name="Pasquali G."/>
            <person name="Byrne M."/>
            <person name="Rigault P."/>
            <person name="Tibbits J."/>
            <person name="Spokevicius A."/>
            <person name="Jones R.C."/>
            <person name="Steane D.A."/>
            <person name="Vaillancourt R.E."/>
            <person name="Potts B.M."/>
            <person name="Joubert F."/>
            <person name="Barry K."/>
            <person name="Pappas G.J."/>
            <person name="Strauss S.H."/>
            <person name="Jaiswal P."/>
            <person name="Grima-Pettenati J."/>
            <person name="Salse J."/>
            <person name="Van de Peer Y."/>
            <person name="Rokhsar D.S."/>
            <person name="Schmutz J."/>
        </authorList>
    </citation>
    <scope>NUCLEOTIDE SEQUENCE</scope>
    <source>
        <tissue evidence="7">Leaf extractions</tissue>
    </source>
</reference>
<evidence type="ECO:0000313" key="7">
    <source>
        <dbReference type="EMBL" id="KAK2632759.1"/>
    </source>
</evidence>
<evidence type="ECO:0000259" key="6">
    <source>
        <dbReference type="PROSITE" id="PS50011"/>
    </source>
</evidence>
<feature type="domain" description="Protein kinase" evidence="6">
    <location>
        <begin position="30"/>
        <end position="255"/>
    </location>
</feature>
<dbReference type="SUPFAM" id="SSF56112">
    <property type="entry name" value="Protein kinase-like (PK-like)"/>
    <property type="match status" value="1"/>
</dbReference>
<dbReference type="Gramene" id="KCW45235">
    <property type="protein sequence ID" value="KCW45235"/>
    <property type="gene ID" value="EUGRSUZ_L01119"/>
</dbReference>
<dbReference type="GO" id="GO:0005886">
    <property type="term" value="C:plasma membrane"/>
    <property type="evidence" value="ECO:0000318"/>
    <property type="project" value="GO_Central"/>
</dbReference>
<organism evidence="8">
    <name type="scientific">Eucalyptus grandis</name>
    <name type="common">Flooded gum</name>
    <dbReference type="NCBI Taxonomy" id="71139"/>
    <lineage>
        <taxon>Eukaryota</taxon>
        <taxon>Viridiplantae</taxon>
        <taxon>Streptophyta</taxon>
        <taxon>Embryophyta</taxon>
        <taxon>Tracheophyta</taxon>
        <taxon>Spermatophyta</taxon>
        <taxon>Magnoliopsida</taxon>
        <taxon>eudicotyledons</taxon>
        <taxon>Gunneridae</taxon>
        <taxon>Pentapetalae</taxon>
        <taxon>rosids</taxon>
        <taxon>malvids</taxon>
        <taxon>Myrtales</taxon>
        <taxon>Myrtaceae</taxon>
        <taxon>Myrtoideae</taxon>
        <taxon>Eucalypteae</taxon>
        <taxon>Eucalyptus</taxon>
    </lineage>
</organism>
<dbReference type="InterPro" id="IPR011009">
    <property type="entry name" value="Kinase-like_dom_sf"/>
</dbReference>
<gene>
    <name evidence="8" type="ORF">EUGRSUZ_L01119</name>
</gene>
<dbReference type="OMA" id="MVCKDES"/>
<name>A0A058ZVZ8_EUCGR</name>
<evidence type="ECO:0000256" key="1">
    <source>
        <dbReference type="ARBA" id="ARBA00022527"/>
    </source>
</evidence>
<protein>
    <recommendedName>
        <fullName evidence="6">Protein kinase domain-containing protein</fullName>
    </recommendedName>
</protein>
<evidence type="ECO:0000256" key="2">
    <source>
        <dbReference type="ARBA" id="ARBA00022679"/>
    </source>
</evidence>
<dbReference type="InParanoid" id="A0A058ZVZ8"/>
<dbReference type="EMBL" id="MU848360">
    <property type="protein sequence ID" value="KAK2632759.1"/>
    <property type="molecule type" value="Genomic_DNA"/>
</dbReference>
<reference evidence="7" key="3">
    <citation type="submission" date="2023-04" db="EMBL/GenBank/DDBJ databases">
        <title>WGS assembly of Eucalyptus grandis.</title>
        <authorList>
            <person name="Myburg A."/>
            <person name="Grattapaglia D."/>
            <person name="Tuskan G."/>
            <person name="Hellsten U."/>
            <person name="Hayes R."/>
            <person name="Grimwood J."/>
            <person name="Jenkins J."/>
            <person name="Lindquist E."/>
            <person name="Tice H."/>
            <person name="Bauer D."/>
            <person name="Goodstein D."/>
            <person name="Dubchak I."/>
            <person name="Poliakov A."/>
            <person name="Mizrachi E."/>
            <person name="Kullan A."/>
            <person name="Hussey S."/>
            <person name="Pinard D."/>
            <person name="Van D."/>
            <person name="Singh P."/>
            <person name="Van J."/>
            <person name="Silva-Junior O."/>
            <person name="Togawa R."/>
            <person name="Pappas M."/>
            <person name="Faria D."/>
            <person name="Sansaloni C."/>
            <person name="Petroli C."/>
            <person name="Yang X."/>
            <person name="Ranjan P."/>
            <person name="Tschaplinski T."/>
            <person name="Ye C."/>
            <person name="Li T."/>
            <person name="Sterck L."/>
            <person name="Vanneste K."/>
            <person name="Murat F."/>
            <person name="Soler M."/>
            <person name="Clemente H."/>
            <person name="Saidi N."/>
            <person name="Cassan-Wang H."/>
            <person name="Dunand C."/>
            <person name="Hefer C."/>
            <person name="Bornberg-Bauer E."/>
            <person name="Kersting A."/>
            <person name="Vining K."/>
            <person name="Amarasinghe V."/>
            <person name="Ranik M."/>
            <person name="Naithani S."/>
            <person name="Elser J."/>
            <person name="Boyd A."/>
            <person name="Liston A."/>
            <person name="Spatafora J."/>
            <person name="Dharmwardhana P."/>
            <person name="Raja R."/>
            <person name="Sullivan C."/>
            <person name="Romanel E."/>
            <person name="Alves-Ferreira M."/>
            <person name="Kulheim C."/>
            <person name="Foley W."/>
            <person name="Carocha V."/>
            <person name="Paiva J."/>
            <person name="Kudrna D."/>
            <person name="Brommonschenkel S."/>
            <person name="Pasquali G."/>
            <person name="Byrne M."/>
            <person name="Rigault P."/>
            <person name="Tibbits J."/>
            <person name="Spokevicius A."/>
            <person name="Jones R."/>
            <person name="Steane D."/>
            <person name="Vaillancourt R."/>
            <person name="Potts B."/>
            <person name="Joubert F."/>
            <person name="Barry K."/>
            <person name="Pappas G."/>
            <person name="Strauss S."/>
            <person name="Jaiswal P."/>
            <person name="Grima-Pettenati J."/>
            <person name="Salse J."/>
            <person name="Van D."/>
            <person name="Rokhsar D."/>
            <person name="Schmutz J."/>
        </authorList>
    </citation>
    <scope>NUCLEOTIDE SEQUENCE</scope>
    <source>
        <tissue evidence="7">Leaf extractions</tissue>
    </source>
</reference>
<keyword evidence="4" id="KW-0418">Kinase</keyword>
<evidence type="ECO:0000313" key="8">
    <source>
        <dbReference type="EMBL" id="KCW45235.1"/>
    </source>
</evidence>
<reference evidence="7" key="4">
    <citation type="submission" date="2023-07" db="EMBL/GenBank/DDBJ databases">
        <authorList>
            <person name="Myburg A.A."/>
            <person name="Grattapaglia D."/>
            <person name="Tuskan G.A."/>
            <person name="Hellsten U."/>
            <person name="Hayes R.D."/>
            <person name="Grimwood J."/>
            <person name="Jenkins J."/>
            <person name="Lindquist E."/>
            <person name="Tice H."/>
            <person name="Bauer D."/>
            <person name="Goodstein D.M."/>
            <person name="Dubchak I."/>
            <person name="Poliakov A."/>
            <person name="Mizrachi E."/>
            <person name="Kullan A.R."/>
            <person name="Hussey S.G."/>
            <person name="Pinard D."/>
            <person name="Van D.M."/>
            <person name="Singh P."/>
            <person name="Van J.I."/>
            <person name="Silva-Junior O.B."/>
            <person name="Togawa R.C."/>
            <person name="Pappas M.R."/>
            <person name="Faria D.A."/>
            <person name="Sansaloni C.P."/>
            <person name="Petroli C.D."/>
            <person name="Yang X."/>
            <person name="Ranjan P."/>
            <person name="Tschaplinski T.J."/>
            <person name="Ye C.Y."/>
            <person name="Li T."/>
            <person name="Sterck L."/>
            <person name="Vanneste K."/>
            <person name="Murat F."/>
            <person name="Soler M."/>
            <person name="Clemente H.S."/>
            <person name="Saidi N."/>
            <person name="Cassan-Wang H."/>
            <person name="Dunand C."/>
            <person name="Hefer C.A."/>
            <person name="Bornberg-Bauer E."/>
            <person name="Kersting A.R."/>
            <person name="Vining K."/>
            <person name="Amarasinghe V."/>
            <person name="Ranik M."/>
            <person name="Naithani S."/>
            <person name="Elser J."/>
            <person name="Boyd A.E."/>
            <person name="Liston A."/>
            <person name="Spatafora J.W."/>
            <person name="Dharmwardhana P."/>
            <person name="Raja R."/>
            <person name="Sullivan C."/>
            <person name="Romanel E."/>
            <person name="Alves-Ferreira M."/>
            <person name="Kulheim C."/>
            <person name="Foley W."/>
            <person name="Carocha V."/>
            <person name="Paiva J."/>
            <person name="Kudrna D."/>
            <person name="Brommonschenkel S.H."/>
            <person name="Pasquali G."/>
            <person name="Byrne M."/>
            <person name="Rigault P."/>
            <person name="Tibbits J."/>
            <person name="Spokevicius A."/>
            <person name="Jones R.C."/>
            <person name="Steane D.A."/>
            <person name="Vaillancourt R.E."/>
            <person name="Potts B.M."/>
            <person name="Joubert F."/>
            <person name="Barry K."/>
            <person name="Pappas G.J."/>
            <person name="Strauss S.H."/>
            <person name="Jaiswal P."/>
            <person name="Grima-Pettenati J."/>
            <person name="Salse J."/>
            <person name="Van D.P."/>
            <person name="Rokhsar D.S."/>
            <person name="Schmutz J."/>
        </authorList>
    </citation>
    <scope>NUCLEOTIDE SEQUENCE</scope>
    <source>
        <tissue evidence="7">Leaf extractions</tissue>
    </source>
</reference>
<dbReference type="Proteomes" id="UP000030711">
    <property type="component" value="Unassembled WGS sequence"/>
</dbReference>
<dbReference type="Gene3D" id="1.10.510.10">
    <property type="entry name" value="Transferase(Phosphotransferase) domain 1"/>
    <property type="match status" value="1"/>
</dbReference>
<dbReference type="InterPro" id="IPR001245">
    <property type="entry name" value="Ser-Thr/Tyr_kinase_cat_dom"/>
</dbReference>
<dbReference type="InterPro" id="IPR000719">
    <property type="entry name" value="Prot_kinase_dom"/>
</dbReference>
<sequence length="302" mass="34278">MVCKDESLESGTPSLRTFGYATLKAATDDFSSENKLGEGGFGPVYKVKYVRPFLSEETFETSNPGLEEFKNEVMLTASLQHVNLVRLIGFCTNGEEKMLIYEYMPNKSLDFYLYAMLDDEMNPKISDFGLVRIFKKDDIEANTSRIVGTYGYVPPEYVRKGIYSMKYDVYSFGVLLLQIVSGRRTSCYYGLNENLNLLDYAYEQWKDDICVEFIDPSLDDSSSSCKLLRCMQVALLCVQEKPGDRPSMLEVYSMLENESSAVNFPKKPAFSITEDEDEDGKCLLKEAIHSVNDASISELFPR</sequence>
<dbReference type="AlphaFoldDB" id="A0A058ZVZ8"/>
<dbReference type="GO" id="GO:0004674">
    <property type="term" value="F:protein serine/threonine kinase activity"/>
    <property type="evidence" value="ECO:0000318"/>
    <property type="project" value="GO_Central"/>
</dbReference>
<evidence type="ECO:0000313" key="9">
    <source>
        <dbReference type="Proteomes" id="UP000030711"/>
    </source>
</evidence>
<evidence type="ECO:0000256" key="3">
    <source>
        <dbReference type="ARBA" id="ARBA00022741"/>
    </source>
</evidence>
<dbReference type="eggNOG" id="KOG2806">
    <property type="taxonomic scope" value="Eukaryota"/>
</dbReference>
<reference evidence="8" key="1">
    <citation type="submission" date="2013-07" db="EMBL/GenBank/DDBJ databases">
        <title>The genome of Eucalyptus grandis.</title>
        <authorList>
            <person name="Schmutz J."/>
            <person name="Hayes R."/>
            <person name="Myburg A."/>
            <person name="Tuskan G."/>
            <person name="Grattapaglia D."/>
            <person name="Rokhsar D.S."/>
        </authorList>
    </citation>
    <scope>NUCLEOTIDE SEQUENCE</scope>
    <source>
        <tissue evidence="8">Leaf extractions</tissue>
    </source>
</reference>